<dbReference type="CDD" id="cd06981">
    <property type="entry name" value="cupin_reut_a1446"/>
    <property type="match status" value="1"/>
</dbReference>
<dbReference type="Pfam" id="PF07883">
    <property type="entry name" value="Cupin_2"/>
    <property type="match status" value="1"/>
</dbReference>
<dbReference type="Gene3D" id="2.60.120.10">
    <property type="entry name" value="Jelly Rolls"/>
    <property type="match status" value="1"/>
</dbReference>
<evidence type="ECO:0000259" key="1">
    <source>
        <dbReference type="Pfam" id="PF07883"/>
    </source>
</evidence>
<organism evidence="2 3">
    <name type="scientific">Neptunomonas antarctica</name>
    <dbReference type="NCBI Taxonomy" id="619304"/>
    <lineage>
        <taxon>Bacteria</taxon>
        <taxon>Pseudomonadati</taxon>
        <taxon>Pseudomonadota</taxon>
        <taxon>Gammaproteobacteria</taxon>
        <taxon>Oceanospirillales</taxon>
        <taxon>Oceanospirillaceae</taxon>
        <taxon>Neptunomonas</taxon>
    </lineage>
</organism>
<name>A0A1N7P3R8_9GAMM</name>
<gene>
    <name evidence="2" type="ORF">SAMN05421760_112100</name>
</gene>
<dbReference type="InterPro" id="IPR013096">
    <property type="entry name" value="Cupin_2"/>
</dbReference>
<dbReference type="InterPro" id="IPR014710">
    <property type="entry name" value="RmlC-like_jellyroll"/>
</dbReference>
<proteinExistence type="predicted"/>
<dbReference type="AlphaFoldDB" id="A0A1N7P3R8"/>
<dbReference type="EMBL" id="FTOE01000012">
    <property type="protein sequence ID" value="SIT05232.1"/>
    <property type="molecule type" value="Genomic_DNA"/>
</dbReference>
<dbReference type="InterPro" id="IPR011051">
    <property type="entry name" value="RmlC_Cupin_sf"/>
</dbReference>
<evidence type="ECO:0000313" key="3">
    <source>
        <dbReference type="Proteomes" id="UP000185999"/>
    </source>
</evidence>
<protein>
    <submittedName>
        <fullName evidence="2">Cupin 2 domain-containing protein</fullName>
    </submittedName>
</protein>
<sequence>MLRVDLLANIFSNIPSKLPNEIFEDILITEKLRVERIVSKGQTSPDTGWYDQSENEWVIVLSGYGIVEFISGVKVALKQGDYLNIKAHEKHRVIETSSDDTTVWLAIFY</sequence>
<keyword evidence="3" id="KW-1185">Reference proteome</keyword>
<dbReference type="SUPFAM" id="SSF51182">
    <property type="entry name" value="RmlC-like cupins"/>
    <property type="match status" value="1"/>
</dbReference>
<dbReference type="STRING" id="619304.SAMN05421760_112100"/>
<accession>A0A1N7P3R8</accession>
<dbReference type="Proteomes" id="UP000185999">
    <property type="component" value="Unassembled WGS sequence"/>
</dbReference>
<reference evidence="3" key="1">
    <citation type="submission" date="2017-01" db="EMBL/GenBank/DDBJ databases">
        <authorList>
            <person name="Varghese N."/>
            <person name="Submissions S."/>
        </authorList>
    </citation>
    <scope>NUCLEOTIDE SEQUENCE [LARGE SCALE GENOMIC DNA]</scope>
    <source>
        <strain evidence="3">DSM 22306</strain>
    </source>
</reference>
<evidence type="ECO:0000313" key="2">
    <source>
        <dbReference type="EMBL" id="SIT05232.1"/>
    </source>
</evidence>
<feature type="domain" description="Cupin type-2" evidence="1">
    <location>
        <begin position="51"/>
        <end position="108"/>
    </location>
</feature>